<evidence type="ECO:0000313" key="3">
    <source>
        <dbReference type="Proteomes" id="UP000481153"/>
    </source>
</evidence>
<dbReference type="InterPro" id="IPR036291">
    <property type="entry name" value="NAD(P)-bd_dom_sf"/>
</dbReference>
<dbReference type="VEuPathDB" id="FungiDB:AeMF1_004642"/>
<dbReference type="GO" id="GO:0044877">
    <property type="term" value="F:protein-containing complex binding"/>
    <property type="evidence" value="ECO:0007669"/>
    <property type="project" value="TreeGrafter"/>
</dbReference>
<dbReference type="InterPro" id="IPR051207">
    <property type="entry name" value="ComplexI_NDUFA9_subunit"/>
</dbReference>
<dbReference type="PANTHER" id="PTHR12126">
    <property type="entry name" value="NADH-UBIQUINONE OXIDOREDUCTASE 39 KDA SUBUNIT-RELATED"/>
    <property type="match status" value="1"/>
</dbReference>
<dbReference type="Gene3D" id="3.40.50.720">
    <property type="entry name" value="NAD(P)-binding Rossmann-like Domain"/>
    <property type="match status" value="1"/>
</dbReference>
<dbReference type="EMBL" id="VJMJ01000219">
    <property type="protein sequence ID" value="KAF0726324.1"/>
    <property type="molecule type" value="Genomic_DNA"/>
</dbReference>
<dbReference type="Pfam" id="PF13460">
    <property type="entry name" value="NAD_binding_10"/>
    <property type="match status" value="1"/>
</dbReference>
<dbReference type="PANTHER" id="PTHR12126:SF16">
    <property type="entry name" value="MIOREX COMPLEX COMPONENT 2"/>
    <property type="match status" value="1"/>
</dbReference>
<sequence length="257" mass="27319">MSKQAVHDISKHVLLVVGGSGYVGSNVLQRAVQKGIKVRSLNRSGRPNWTNTPWLDQVEWIAGDVFKKEDIQNAAKGTTGVISTVGAFGSNEFMEKICGDANIEAVRAAKEAGTERFVFISESRVGANIPTWAPLYGYFNGKARAEAAVAAHFLTTGVSLRPGFVYGTRRIPISGSDYFLPLQLFGAPMSFVARQLGPASAVISKLPIVGGELMAACPVDALAKAAVLSAISSVHGTVLDTTNIIELGNSFHETIRS</sequence>
<accession>A0A6G0WGQ1</accession>
<comment type="caution">
    <text evidence="2">The sequence shown here is derived from an EMBL/GenBank/DDBJ whole genome shotgun (WGS) entry which is preliminary data.</text>
</comment>
<dbReference type="InterPro" id="IPR016040">
    <property type="entry name" value="NAD(P)-bd_dom"/>
</dbReference>
<reference evidence="2 3" key="1">
    <citation type="submission" date="2019-07" db="EMBL/GenBank/DDBJ databases">
        <title>Genomics analysis of Aphanomyces spp. identifies a new class of oomycete effector associated with host adaptation.</title>
        <authorList>
            <person name="Gaulin E."/>
        </authorList>
    </citation>
    <scope>NUCLEOTIDE SEQUENCE [LARGE SCALE GENOMIC DNA]</scope>
    <source>
        <strain evidence="2 3">ATCC 201684</strain>
    </source>
</reference>
<dbReference type="Proteomes" id="UP000481153">
    <property type="component" value="Unassembled WGS sequence"/>
</dbReference>
<dbReference type="SUPFAM" id="SSF51735">
    <property type="entry name" value="NAD(P)-binding Rossmann-fold domains"/>
    <property type="match status" value="1"/>
</dbReference>
<keyword evidence="3" id="KW-1185">Reference proteome</keyword>
<dbReference type="GO" id="GO:0005739">
    <property type="term" value="C:mitochondrion"/>
    <property type="evidence" value="ECO:0007669"/>
    <property type="project" value="TreeGrafter"/>
</dbReference>
<name>A0A6G0WGQ1_9STRA</name>
<gene>
    <name evidence="2" type="ORF">Ae201684_015439</name>
</gene>
<organism evidence="2 3">
    <name type="scientific">Aphanomyces euteiches</name>
    <dbReference type="NCBI Taxonomy" id="100861"/>
    <lineage>
        <taxon>Eukaryota</taxon>
        <taxon>Sar</taxon>
        <taxon>Stramenopiles</taxon>
        <taxon>Oomycota</taxon>
        <taxon>Saprolegniomycetes</taxon>
        <taxon>Saprolegniales</taxon>
        <taxon>Verrucalvaceae</taxon>
        <taxon>Aphanomyces</taxon>
    </lineage>
</organism>
<protein>
    <recommendedName>
        <fullName evidence="1">NAD(P)-binding domain-containing protein</fullName>
    </recommendedName>
</protein>
<dbReference type="AlphaFoldDB" id="A0A6G0WGQ1"/>
<proteinExistence type="predicted"/>
<evidence type="ECO:0000313" key="2">
    <source>
        <dbReference type="EMBL" id="KAF0726324.1"/>
    </source>
</evidence>
<feature type="domain" description="NAD(P)-binding" evidence="1">
    <location>
        <begin position="18"/>
        <end position="163"/>
    </location>
</feature>
<evidence type="ECO:0000259" key="1">
    <source>
        <dbReference type="Pfam" id="PF13460"/>
    </source>
</evidence>